<sequence length="74" mass="8553">MIEGVLAKQKEFDSRNKLSRALPKQVQPKTIDAVLDYLEKSNKVMRDKKGAILWIFAEDSPKLMKLHKNSTILR</sequence>
<dbReference type="EMBL" id="CP011097">
    <property type="protein sequence ID" value="AJZ75833.1"/>
    <property type="molecule type" value="Genomic_DNA"/>
</dbReference>
<organism evidence="1 2">
    <name type="scientific">Candidatus Nitrosotenuis cloacae</name>
    <dbReference type="NCBI Taxonomy" id="1603555"/>
    <lineage>
        <taxon>Archaea</taxon>
        <taxon>Nitrososphaerota</taxon>
        <taxon>Candidatus Nitrosotenuis</taxon>
    </lineage>
</organism>
<dbReference type="AlphaFoldDB" id="A0A3G1B131"/>
<evidence type="ECO:0000313" key="2">
    <source>
        <dbReference type="Proteomes" id="UP000266745"/>
    </source>
</evidence>
<keyword evidence="2" id="KW-1185">Reference proteome</keyword>
<proteinExistence type="predicted"/>
<accession>A0A3G1B131</accession>
<dbReference type="KEGG" id="tah:SU86_005025"/>
<gene>
    <name evidence="1" type="ORF">SU86_005025</name>
</gene>
<dbReference type="Proteomes" id="UP000266745">
    <property type="component" value="Chromosome"/>
</dbReference>
<name>A0A3G1B131_9ARCH</name>
<reference evidence="1 2" key="1">
    <citation type="journal article" date="2016" name="Sci. Rep.">
        <title>A novel ammonia-oxidizing archaeon from wastewater treatment plant: Its enrichment, physiological and genomic characteristics.</title>
        <authorList>
            <person name="Li Y."/>
            <person name="Ding K."/>
            <person name="Wen X."/>
            <person name="Zhang B."/>
            <person name="Shen B."/>
            <person name="Yang Y."/>
        </authorList>
    </citation>
    <scope>NUCLEOTIDE SEQUENCE [LARGE SCALE GENOMIC DNA]</scope>
    <source>
        <strain evidence="1 2">SAT1</strain>
    </source>
</reference>
<protein>
    <submittedName>
        <fullName evidence="1">Uncharacterized protein</fullName>
    </submittedName>
</protein>
<evidence type="ECO:0000313" key="1">
    <source>
        <dbReference type="EMBL" id="AJZ75833.1"/>
    </source>
</evidence>